<dbReference type="KEGG" id="dsc:ABOD76_09735"/>
<evidence type="ECO:0000313" key="1">
    <source>
        <dbReference type="EMBL" id="XBV86566.1"/>
    </source>
</evidence>
<accession>A0AAU7UDQ6</accession>
<sequence length="191" mass="20196">MKEQIRRILGLVAAGKLAPDDAAPLLEALSSRLSLSDDARTHLFGLLHAEEFGVDRVTELLLARVQPQAPRPPEPPRPPVWGGLDDLGQSVGAAVEEAIGGLRGGFGRQNRPGSILRIETEDENGNSYSANLPLSLAEHAAKLIPPQAIAALERSGVTLEGLTLLLQAGPQPGPLLEAEDEHGNQVALSVR</sequence>
<organism evidence="1">
    <name type="scientific">Deinococcus sonorensis KR-87</name>
    <dbReference type="NCBI Taxonomy" id="694439"/>
    <lineage>
        <taxon>Bacteria</taxon>
        <taxon>Thermotogati</taxon>
        <taxon>Deinococcota</taxon>
        <taxon>Deinococci</taxon>
        <taxon>Deinococcales</taxon>
        <taxon>Deinococcaceae</taxon>
        <taxon>Deinococcus</taxon>
    </lineage>
</organism>
<protein>
    <submittedName>
        <fullName evidence="1">Uncharacterized protein</fullName>
    </submittedName>
</protein>
<dbReference type="EMBL" id="CP158299">
    <property type="protein sequence ID" value="XBV86566.1"/>
    <property type="molecule type" value="Genomic_DNA"/>
</dbReference>
<name>A0AAU7UDQ6_9DEIO</name>
<gene>
    <name evidence="1" type="ORF">ABOD76_09735</name>
</gene>
<proteinExistence type="predicted"/>
<dbReference type="AlphaFoldDB" id="A0AAU7UDQ6"/>
<dbReference type="RefSeq" id="WP_350244638.1">
    <property type="nucleotide sequence ID" value="NZ_CP158299.1"/>
</dbReference>
<reference evidence="1" key="1">
    <citation type="submission" date="2024-06" db="EMBL/GenBank/DDBJ databases">
        <title>Draft Genome Sequence of Deinococcus sonorensis Type Strain KR-87, a Biofilm Producing Representative of the Genus Deinococcus.</title>
        <authorList>
            <person name="Boren L.S."/>
            <person name="Grosso R.A."/>
            <person name="Hugenberg-Cox A.N."/>
            <person name="Hill J.T.E."/>
            <person name="Albert C.M."/>
            <person name="Tuohy J.M."/>
        </authorList>
    </citation>
    <scope>NUCLEOTIDE SEQUENCE</scope>
    <source>
        <strain evidence="1">KR-87</strain>
    </source>
</reference>